<comment type="similarity">
    <text evidence="13">Belongs to the SERAC1 family.</text>
</comment>
<dbReference type="GO" id="GO:0005783">
    <property type="term" value="C:endoplasmic reticulum"/>
    <property type="evidence" value="ECO:0007669"/>
    <property type="project" value="UniProtKB-SubCell"/>
</dbReference>
<evidence type="ECO:0000256" key="15">
    <source>
        <dbReference type="ARBA" id="ARBA00041701"/>
    </source>
</evidence>
<evidence type="ECO:0000256" key="2">
    <source>
        <dbReference type="ARBA" id="ARBA00004173"/>
    </source>
</evidence>
<evidence type="ECO:0000256" key="12">
    <source>
        <dbReference type="ARBA" id="ARBA00023264"/>
    </source>
</evidence>
<evidence type="ECO:0000256" key="13">
    <source>
        <dbReference type="ARBA" id="ARBA00038024"/>
    </source>
</evidence>
<gene>
    <name evidence="16" type="primary">SERAC1</name>
    <name evidence="16" type="ORF">Bhyg_16831</name>
</gene>
<keyword evidence="4" id="KW-0444">Lipid biosynthesis</keyword>
<keyword evidence="8" id="KW-0443">Lipid metabolism</keyword>
<dbReference type="InterPro" id="IPR029058">
    <property type="entry name" value="AB_hydrolase_fold"/>
</dbReference>
<keyword evidence="17" id="KW-1185">Reference proteome</keyword>
<sequence>MTPSRYELSKYKKLLTCTLLATTVGSVSYIHHQIERTLTSLTNTSVLDIDKKRPDYIYLKYSIYKESLAEIENSKTHNKNWINIFVNPLEKWWESLKHSIAWRLLEVAKSDDRYQRMKSIHQLVRIDHLKDWDFQHLAQQCNATSAVSLARNNCDLRWFLPPRAEGAARSPKSLIHELREQILALKSNKCVNFFYGTVLNKFNILKGFTYDAKWNALGTLKVSKQETEFLKQCLEVLIHLTKDPESTRTLIDVRILETLMEIQKLFNDNLEIRFLLAKVISNMSLVECDDFFVTGWIGILAKWSKHPDLRVQVTSAKALNNMDHDDNMRCKYPSRIYPLHPKHQLKQKPDVDVVFVHGLLGGVFVTWRQKDRNFSDELGLYGKQTFNCIDDDLFLVGDGRVRKMKRSNETDNDGDTILYDEMELISTQPDAKPKSILSDIATNELIATLNTSGELNAEWEVVFPDCPLYSKDKSLNDTYSIAGDKWKNDDRNQEYTYCWPMDWLPFDCPNLRVIGINYETALTEWSAKHICPCEKNGTLKNRSDELMKSLAASGVGKDRPIIWVGHSMGGLLVKEIIVQAMNDGDDEIRKLALNTRGILFLGTPHKGSSIAKLKQHMKFLLSPTIEVKELEENASFLLSLHEKFIDYLHEMKGKVNIVSVVEGSPTMITSFKFPVRLVTQESAELQFGDFYVLNVDHLGLSKPFFRQSFLYQRLLMVIKDVLLAYTKENAIFNLLERNFQHKVKPSISPEVTENRLQGRVKVPLSPTDRIVGDFGYKNDLDILELTKSKLNAQIKN</sequence>
<evidence type="ECO:0000256" key="5">
    <source>
        <dbReference type="ARBA" id="ARBA00022692"/>
    </source>
</evidence>
<keyword evidence="9" id="KW-0496">Mitochondrion</keyword>
<evidence type="ECO:0000256" key="7">
    <source>
        <dbReference type="ARBA" id="ARBA00022989"/>
    </source>
</evidence>
<dbReference type="SUPFAM" id="SSF53474">
    <property type="entry name" value="alpha/beta-Hydrolases"/>
    <property type="match status" value="1"/>
</dbReference>
<accession>A0A9Q0RT04</accession>
<evidence type="ECO:0000256" key="10">
    <source>
        <dbReference type="ARBA" id="ARBA00023136"/>
    </source>
</evidence>
<evidence type="ECO:0000256" key="4">
    <source>
        <dbReference type="ARBA" id="ARBA00022516"/>
    </source>
</evidence>
<dbReference type="InterPro" id="IPR016024">
    <property type="entry name" value="ARM-type_fold"/>
</dbReference>
<dbReference type="PANTHER" id="PTHR48182:SF2">
    <property type="entry name" value="PROTEIN SERAC1"/>
    <property type="match status" value="1"/>
</dbReference>
<dbReference type="AlphaFoldDB" id="A0A9Q0RT04"/>
<dbReference type="InterPro" id="IPR011989">
    <property type="entry name" value="ARM-like"/>
</dbReference>
<comment type="caution">
    <text evidence="16">The sequence shown here is derived from an EMBL/GenBank/DDBJ whole genome shotgun (WGS) entry which is preliminary data.</text>
</comment>
<dbReference type="GO" id="GO:0016020">
    <property type="term" value="C:membrane"/>
    <property type="evidence" value="ECO:0007669"/>
    <property type="project" value="UniProtKB-SubCell"/>
</dbReference>
<keyword evidence="11" id="KW-0594">Phospholipid biosynthesis</keyword>
<proteinExistence type="inferred from homology"/>
<evidence type="ECO:0000256" key="3">
    <source>
        <dbReference type="ARBA" id="ARBA00004240"/>
    </source>
</evidence>
<dbReference type="GO" id="GO:0005739">
    <property type="term" value="C:mitochondrion"/>
    <property type="evidence" value="ECO:0007669"/>
    <property type="project" value="UniProtKB-SubCell"/>
</dbReference>
<dbReference type="InterPro" id="IPR052374">
    <property type="entry name" value="SERAC1"/>
</dbReference>
<evidence type="ECO:0000313" key="17">
    <source>
        <dbReference type="Proteomes" id="UP001151699"/>
    </source>
</evidence>
<evidence type="ECO:0000256" key="11">
    <source>
        <dbReference type="ARBA" id="ARBA00023209"/>
    </source>
</evidence>
<comment type="subcellular location">
    <subcellularLocation>
        <location evidence="3">Endoplasmic reticulum</location>
    </subcellularLocation>
    <subcellularLocation>
        <location evidence="1">Membrane</location>
        <topology evidence="1">Single-pass membrane protein</topology>
    </subcellularLocation>
    <subcellularLocation>
        <location evidence="2">Mitochondrion</location>
    </subcellularLocation>
</comment>
<dbReference type="GO" id="GO:0008654">
    <property type="term" value="P:phospholipid biosynthetic process"/>
    <property type="evidence" value="ECO:0007669"/>
    <property type="project" value="UniProtKB-KW"/>
</dbReference>
<keyword evidence="6" id="KW-0256">Endoplasmic reticulum</keyword>
<keyword evidence="7" id="KW-1133">Transmembrane helix</keyword>
<dbReference type="Gene3D" id="1.25.10.10">
    <property type="entry name" value="Leucine-rich Repeat Variant"/>
    <property type="match status" value="1"/>
</dbReference>
<dbReference type="Gene3D" id="3.40.50.1820">
    <property type="entry name" value="alpha/beta hydrolase"/>
    <property type="match status" value="1"/>
</dbReference>
<name>A0A9Q0RT04_9DIPT</name>
<dbReference type="OrthoDB" id="5086500at2759"/>
<evidence type="ECO:0000256" key="9">
    <source>
        <dbReference type="ARBA" id="ARBA00023128"/>
    </source>
</evidence>
<evidence type="ECO:0000256" key="6">
    <source>
        <dbReference type="ARBA" id="ARBA00022824"/>
    </source>
</evidence>
<evidence type="ECO:0000256" key="14">
    <source>
        <dbReference type="ARBA" id="ARBA00040991"/>
    </source>
</evidence>
<reference evidence="16" key="1">
    <citation type="submission" date="2022-07" db="EMBL/GenBank/DDBJ databases">
        <authorList>
            <person name="Trinca V."/>
            <person name="Uliana J.V.C."/>
            <person name="Torres T.T."/>
            <person name="Ward R.J."/>
            <person name="Monesi N."/>
        </authorList>
    </citation>
    <scope>NUCLEOTIDE SEQUENCE</scope>
    <source>
        <strain evidence="16">HSMRA1968</strain>
        <tissue evidence="16">Whole embryos</tissue>
    </source>
</reference>
<evidence type="ECO:0000256" key="8">
    <source>
        <dbReference type="ARBA" id="ARBA00023098"/>
    </source>
</evidence>
<dbReference type="PANTHER" id="PTHR48182">
    <property type="entry name" value="PROTEIN SERAC1"/>
    <property type="match status" value="1"/>
</dbReference>
<dbReference type="EMBL" id="WJQU01002700">
    <property type="protein sequence ID" value="KAJ6631709.1"/>
    <property type="molecule type" value="Genomic_DNA"/>
</dbReference>
<dbReference type="SUPFAM" id="SSF48371">
    <property type="entry name" value="ARM repeat"/>
    <property type="match status" value="1"/>
</dbReference>
<keyword evidence="10" id="KW-0472">Membrane</keyword>
<organism evidence="16 17">
    <name type="scientific">Pseudolycoriella hygida</name>
    <dbReference type="NCBI Taxonomy" id="35572"/>
    <lineage>
        <taxon>Eukaryota</taxon>
        <taxon>Metazoa</taxon>
        <taxon>Ecdysozoa</taxon>
        <taxon>Arthropoda</taxon>
        <taxon>Hexapoda</taxon>
        <taxon>Insecta</taxon>
        <taxon>Pterygota</taxon>
        <taxon>Neoptera</taxon>
        <taxon>Endopterygota</taxon>
        <taxon>Diptera</taxon>
        <taxon>Nematocera</taxon>
        <taxon>Sciaroidea</taxon>
        <taxon>Sciaridae</taxon>
        <taxon>Pseudolycoriella</taxon>
    </lineage>
</organism>
<dbReference type="Proteomes" id="UP001151699">
    <property type="component" value="Unassembled WGS sequence"/>
</dbReference>
<evidence type="ECO:0000256" key="1">
    <source>
        <dbReference type="ARBA" id="ARBA00004167"/>
    </source>
</evidence>
<keyword evidence="12" id="KW-1208">Phospholipid metabolism</keyword>
<evidence type="ECO:0000313" key="16">
    <source>
        <dbReference type="EMBL" id="KAJ6631709.1"/>
    </source>
</evidence>
<protein>
    <recommendedName>
        <fullName evidence="14">Protein SERAC1</fullName>
    </recommendedName>
    <alternativeName>
        <fullName evidence="15">Serine active site-containing protein 1</fullName>
    </alternativeName>
</protein>
<keyword evidence="5" id="KW-0812">Transmembrane</keyword>